<keyword evidence="2" id="KW-0378">Hydrolase</keyword>
<protein>
    <submittedName>
        <fullName evidence="2">Hydroxyacylglutathione hydrolase</fullName>
        <ecNumber evidence="2">3.1.2.6</ecNumber>
    </submittedName>
</protein>
<gene>
    <name evidence="2" type="primary">gloB_3</name>
    <name evidence="2" type="ORF">PFRI_29650</name>
</gene>
<dbReference type="PANTHER" id="PTHR43223:SF1">
    <property type="entry name" value="ALKYL_ARYL-SULFATASE BDS1"/>
    <property type="match status" value="1"/>
</dbReference>
<dbReference type="AlphaFoldDB" id="A0A1L9NU84"/>
<dbReference type="Proteomes" id="UP000184514">
    <property type="component" value="Unassembled WGS sequence"/>
</dbReference>
<dbReference type="EMBL" id="MLCB01000166">
    <property type="protein sequence ID" value="OJI92799.1"/>
    <property type="molecule type" value="Genomic_DNA"/>
</dbReference>
<dbReference type="GO" id="GO:0004416">
    <property type="term" value="F:hydroxyacylglutathione hydrolase activity"/>
    <property type="evidence" value="ECO:0007669"/>
    <property type="project" value="UniProtKB-EC"/>
</dbReference>
<organism evidence="2 3">
    <name type="scientific">Planktotalea frisia</name>
    <dbReference type="NCBI Taxonomy" id="696762"/>
    <lineage>
        <taxon>Bacteria</taxon>
        <taxon>Pseudomonadati</taxon>
        <taxon>Pseudomonadota</taxon>
        <taxon>Alphaproteobacteria</taxon>
        <taxon>Rhodobacterales</taxon>
        <taxon>Paracoccaceae</taxon>
        <taxon>Planktotalea</taxon>
    </lineage>
</organism>
<proteinExistence type="predicted"/>
<dbReference type="GO" id="GO:0018741">
    <property type="term" value="F:linear primary-alkylsulfatase activity"/>
    <property type="evidence" value="ECO:0007669"/>
    <property type="project" value="InterPro"/>
</dbReference>
<dbReference type="InterPro" id="IPR036866">
    <property type="entry name" value="RibonucZ/Hydroxyglut_hydro"/>
</dbReference>
<dbReference type="PANTHER" id="PTHR43223">
    <property type="entry name" value="ALKYL/ARYL-SULFATASE"/>
    <property type="match status" value="1"/>
</dbReference>
<evidence type="ECO:0000259" key="1">
    <source>
        <dbReference type="SMART" id="SM00849"/>
    </source>
</evidence>
<dbReference type="OrthoDB" id="7253658at2"/>
<dbReference type="SUPFAM" id="SSF56281">
    <property type="entry name" value="Metallo-hydrolase/oxidoreductase"/>
    <property type="match status" value="1"/>
</dbReference>
<dbReference type="InterPro" id="IPR052195">
    <property type="entry name" value="Bact_Alkyl/Aryl-Sulfatase"/>
</dbReference>
<sequence length="425" mass="45882">MPAHPDLIAQNAQFAKQIHKLSDTVYTAVGYAASNVHFLIGDSGIVLIDTTETTQAAENILADFRAISTLPITTIIYTHSHRDHISGATVFSEGRDVEVIAADNFTSDLVGVDNSRPAPNKALMARTKRHFGISLRPDERISVGVGPGDRPMKGMGGGFIEPTLRVSGTTQITREGFDIELAKAPGETPDHIVVWLAAQKTLFSGDNFYHAFPNLYAIRGTAYRDFDAWADTMDQLMAYAPEVLCPGHTQPVVGADAIRMALTNYRDAIRYVVSETVKGMNAGLDPVTIAADMKLPADLASKPYLQEFYGHVGYASRAYFAGTLGWFDGNPTSLGELPSALEAKKIIALARGAAAVLKAAQDALVSGDLQWALELADRLIAANDLSADGAQVKIDALRLIADDTVNAPTRNYYLLCARELEEQSE</sequence>
<dbReference type="Pfam" id="PF14863">
    <property type="entry name" value="Alkyl_sulf_dimr"/>
    <property type="match status" value="1"/>
</dbReference>
<feature type="domain" description="Metallo-beta-lactamase" evidence="1">
    <location>
        <begin position="33"/>
        <end position="248"/>
    </location>
</feature>
<dbReference type="EC" id="3.1.2.6" evidence="2"/>
<evidence type="ECO:0000313" key="2">
    <source>
        <dbReference type="EMBL" id="OJI92799.1"/>
    </source>
</evidence>
<dbReference type="SMART" id="SM00849">
    <property type="entry name" value="Lactamase_B"/>
    <property type="match status" value="1"/>
</dbReference>
<dbReference type="GO" id="GO:0046983">
    <property type="term" value="F:protein dimerization activity"/>
    <property type="evidence" value="ECO:0007669"/>
    <property type="project" value="InterPro"/>
</dbReference>
<evidence type="ECO:0000313" key="3">
    <source>
        <dbReference type="Proteomes" id="UP000184514"/>
    </source>
</evidence>
<dbReference type="InterPro" id="IPR029228">
    <property type="entry name" value="Alkyl_sulf_dimr"/>
</dbReference>
<dbReference type="InterPro" id="IPR044097">
    <property type="entry name" value="Bds1/SdsA1_MBL-fold"/>
</dbReference>
<dbReference type="InterPro" id="IPR038536">
    <property type="entry name" value="Alkyl/aryl-sulf_dimr_sf"/>
</dbReference>
<comment type="caution">
    <text evidence="2">The sequence shown here is derived from an EMBL/GenBank/DDBJ whole genome shotgun (WGS) entry which is preliminary data.</text>
</comment>
<dbReference type="RefSeq" id="WP_084649714.1">
    <property type="nucleotide sequence ID" value="NZ_JABBAN010000274.1"/>
</dbReference>
<keyword evidence="3" id="KW-1185">Reference proteome</keyword>
<accession>A0A1L9NU84</accession>
<dbReference type="Pfam" id="PF00753">
    <property type="entry name" value="Lactamase_B"/>
    <property type="match status" value="1"/>
</dbReference>
<dbReference type="InterPro" id="IPR001279">
    <property type="entry name" value="Metallo-B-lactamas"/>
</dbReference>
<dbReference type="CDD" id="cd07710">
    <property type="entry name" value="arylsulfatase_Sdsa1-like_MBL-fold"/>
    <property type="match status" value="1"/>
</dbReference>
<reference evidence="2 3" key="1">
    <citation type="submission" date="2016-10" db="EMBL/GenBank/DDBJ databases">
        <title>Genome sequence of Planktotalea frisia SH6-1.</title>
        <authorList>
            <person name="Poehlein A."/>
            <person name="Bakenhus I."/>
            <person name="Voget S."/>
            <person name="Brinkhoff T."/>
            <person name="Simon M."/>
        </authorList>
    </citation>
    <scope>NUCLEOTIDE SEQUENCE [LARGE SCALE GENOMIC DNA]</scope>
    <source>
        <strain evidence="2 3">SH6-1</strain>
    </source>
</reference>
<dbReference type="STRING" id="696762.PFRI_29650"/>
<dbReference type="GO" id="GO:0018909">
    <property type="term" value="P:dodecyl sulfate metabolic process"/>
    <property type="evidence" value="ECO:0007669"/>
    <property type="project" value="InterPro"/>
</dbReference>
<dbReference type="Gene3D" id="1.25.40.880">
    <property type="entry name" value="Alkyl sulfatase, dimerisation domain"/>
    <property type="match status" value="1"/>
</dbReference>
<dbReference type="Gene3D" id="3.60.15.30">
    <property type="entry name" value="Metallo-beta-lactamase domain"/>
    <property type="match status" value="1"/>
</dbReference>
<name>A0A1L9NU84_9RHOB</name>